<dbReference type="GO" id="GO:1904294">
    <property type="term" value="P:positive regulation of ERAD pathway"/>
    <property type="evidence" value="ECO:0007669"/>
    <property type="project" value="TreeGrafter"/>
</dbReference>
<feature type="compositionally biased region" description="Low complexity" evidence="1">
    <location>
        <begin position="279"/>
        <end position="301"/>
    </location>
</feature>
<feature type="compositionally biased region" description="Low complexity" evidence="1">
    <location>
        <begin position="890"/>
        <end position="903"/>
    </location>
</feature>
<comment type="caution">
    <text evidence="3">The sequence shown here is derived from an EMBL/GenBank/DDBJ whole genome shotgun (WGS) entry which is preliminary data.</text>
</comment>
<dbReference type="GO" id="GO:0005783">
    <property type="term" value="C:endoplasmic reticulum"/>
    <property type="evidence" value="ECO:0007669"/>
    <property type="project" value="TreeGrafter"/>
</dbReference>
<accession>A0A8J2LRA9</accession>
<name>A0A8J2LRA9_9HEXA</name>
<feature type="compositionally biased region" description="Polar residues" evidence="1">
    <location>
        <begin position="239"/>
        <end position="252"/>
    </location>
</feature>
<feature type="transmembrane region" description="Helical" evidence="2">
    <location>
        <begin position="599"/>
        <end position="615"/>
    </location>
</feature>
<feature type="compositionally biased region" description="Polar residues" evidence="1">
    <location>
        <begin position="307"/>
        <end position="323"/>
    </location>
</feature>
<dbReference type="Proteomes" id="UP000708208">
    <property type="component" value="Unassembled WGS sequence"/>
</dbReference>
<feature type="compositionally biased region" description="Low complexity" evidence="1">
    <location>
        <begin position="825"/>
        <end position="846"/>
    </location>
</feature>
<keyword evidence="2" id="KW-1133">Transmembrane helix</keyword>
<dbReference type="PANTHER" id="PTHR21650:SF4">
    <property type="entry name" value="MEMBRALIN"/>
    <property type="match status" value="1"/>
</dbReference>
<organism evidence="3 4">
    <name type="scientific">Allacma fusca</name>
    <dbReference type="NCBI Taxonomy" id="39272"/>
    <lineage>
        <taxon>Eukaryota</taxon>
        <taxon>Metazoa</taxon>
        <taxon>Ecdysozoa</taxon>
        <taxon>Arthropoda</taxon>
        <taxon>Hexapoda</taxon>
        <taxon>Collembola</taxon>
        <taxon>Symphypleona</taxon>
        <taxon>Sminthuridae</taxon>
        <taxon>Allacma</taxon>
    </lineage>
</organism>
<feature type="compositionally biased region" description="Low complexity" evidence="1">
    <location>
        <begin position="931"/>
        <end position="957"/>
    </location>
</feature>
<evidence type="ECO:0000313" key="3">
    <source>
        <dbReference type="EMBL" id="CAG7836633.1"/>
    </source>
</evidence>
<gene>
    <name evidence="3" type="ORF">AFUS01_LOCUS45862</name>
</gene>
<keyword evidence="2" id="KW-0812">Transmembrane</keyword>
<feature type="compositionally biased region" description="Low complexity" evidence="1">
    <location>
        <begin position="709"/>
        <end position="732"/>
    </location>
</feature>
<dbReference type="OrthoDB" id="6779347at2759"/>
<dbReference type="Pfam" id="PF09746">
    <property type="entry name" value="Membralin"/>
    <property type="match status" value="2"/>
</dbReference>
<dbReference type="AlphaFoldDB" id="A0A8J2LRA9"/>
<keyword evidence="4" id="KW-1185">Reference proteome</keyword>
<dbReference type="InterPro" id="IPR019144">
    <property type="entry name" value="Membralin"/>
</dbReference>
<feature type="region of interest" description="Disordered" evidence="1">
    <location>
        <begin position="1006"/>
        <end position="1035"/>
    </location>
</feature>
<keyword evidence="2" id="KW-0472">Membrane</keyword>
<feature type="region of interest" description="Disordered" evidence="1">
    <location>
        <begin position="239"/>
        <end position="366"/>
    </location>
</feature>
<dbReference type="GO" id="GO:0034976">
    <property type="term" value="P:response to endoplasmic reticulum stress"/>
    <property type="evidence" value="ECO:0007669"/>
    <property type="project" value="TreeGrafter"/>
</dbReference>
<feature type="transmembrane region" description="Helical" evidence="2">
    <location>
        <begin position="527"/>
        <end position="546"/>
    </location>
</feature>
<evidence type="ECO:0000313" key="4">
    <source>
        <dbReference type="Proteomes" id="UP000708208"/>
    </source>
</evidence>
<evidence type="ECO:0000256" key="1">
    <source>
        <dbReference type="SAM" id="MobiDB-lite"/>
    </source>
</evidence>
<reference evidence="3" key="1">
    <citation type="submission" date="2021-06" db="EMBL/GenBank/DDBJ databases">
        <authorList>
            <person name="Hodson N. C."/>
            <person name="Mongue J. A."/>
            <person name="Jaron S. K."/>
        </authorList>
    </citation>
    <scope>NUCLEOTIDE SEQUENCE</scope>
</reference>
<evidence type="ECO:0000256" key="2">
    <source>
        <dbReference type="SAM" id="Phobius"/>
    </source>
</evidence>
<feature type="region of interest" description="Disordered" evidence="1">
    <location>
        <begin position="885"/>
        <end position="958"/>
    </location>
</feature>
<feature type="region of interest" description="Disordered" evidence="1">
    <location>
        <begin position="709"/>
        <end position="760"/>
    </location>
</feature>
<feature type="transmembrane region" description="Helical" evidence="2">
    <location>
        <begin position="121"/>
        <end position="144"/>
    </location>
</feature>
<feature type="region of interest" description="Disordered" evidence="1">
    <location>
        <begin position="775"/>
        <end position="852"/>
    </location>
</feature>
<dbReference type="EMBL" id="CAJVCH010571104">
    <property type="protein sequence ID" value="CAG7836633.1"/>
    <property type="molecule type" value="Genomic_DNA"/>
</dbReference>
<feature type="transmembrane region" description="Helical" evidence="2">
    <location>
        <begin position="567"/>
        <end position="587"/>
    </location>
</feature>
<feature type="region of interest" description="Disordered" evidence="1">
    <location>
        <begin position="1"/>
        <end position="63"/>
    </location>
</feature>
<feature type="compositionally biased region" description="Polar residues" evidence="1">
    <location>
        <begin position="259"/>
        <end position="272"/>
    </location>
</feature>
<protein>
    <recommendedName>
        <fullName evidence="5">Membralin</fullName>
    </recommendedName>
</protein>
<feature type="compositionally biased region" description="Low complexity" evidence="1">
    <location>
        <begin position="739"/>
        <end position="757"/>
    </location>
</feature>
<feature type="transmembrane region" description="Helical" evidence="2">
    <location>
        <begin position="627"/>
        <end position="644"/>
    </location>
</feature>
<feature type="transmembrane region" description="Helical" evidence="2">
    <location>
        <begin position="650"/>
        <end position="670"/>
    </location>
</feature>
<evidence type="ECO:0008006" key="5">
    <source>
        <dbReference type="Google" id="ProtNLM"/>
    </source>
</evidence>
<dbReference type="PANTHER" id="PTHR21650">
    <property type="entry name" value="MEMBRALIN/KINETOCHORE PROTEIN NUF2"/>
    <property type="match status" value="1"/>
</dbReference>
<sequence>MSATEEPFPSSSPSRAPGASTSSNNSVSTSSAQAGTSSSSGVSSVSPSNISGTNAPNPNSTQNVRVTATIRTQNLPTNNNNGEVPQQTQNLFHMRDRLFLALFFRVTLIYARACPKTLRRFIEFCLLLQSISLLFMLGYIHVVYTRTPITCLSDHKDSWPRDGILRVEITTEPAENYDLKKSYEKEERLRQRAASSQIGHYSDDFLTMMFAADTLLLERVVTTAGDLFKSVTSSRINSTGAEDVTANSSPEPTTAPGYSDSSTESVTATTLPADTEVTGSDGSSTSLDSSSSSSVESSKSGGDADDQSGQVESTNNTPQPVNNSKEDVEEVAGGAGEGDIIKPAHNQDEDPATISPSFIHTASGSGSAGASYLESLAEHDTSDPDSQYFNKTLEEIELIKMQQKQLEEEAVLKSSVSDFEMFANSVWSHDQPYIVEYALEYGFLRLSPETRSKLNISVKIVTLDPTTETCFGDSFSRFLLDNFLGYDDILMSSIKNLAESEDNKGYLRNVVTGEQFRFVPMWMARSSYIPAFLIMLVFTVSISMLLRYSHHQIFVFIVDLLNNIEGAGSIHIPAAPLFTVILALVGMEAIMSEFFNDTSTAFYVILIVWIADQYDSVCSHTNITKTYWVRFFYLYHFAFYAYHYRFNGQYGGLALLVSWSFIQHSMVYFYHHYELPAILRQAAHQDQPTDLDDEAAAVAAAAAAVATGQIRPSGPSSSSSMLPPTNGQPSTSTGGGGSTTTSSSSAHPSPSSPSTSTYLSNPEGAAVETIVMQRQSSSRYGIDSNEFRGRLRPSPSGGGNPEESSESPGSPGGPATVTITRVVPGDSTSTRNSSSGPSSTESSTGGVETLSLRDIEGIAVVPSEAALRSGNYSVSLEGFPTAYQIVEGETPLPSSSSRDSTSPPLTPGPEVLLPEQGGSSSPETQFPARETSSGGTIGSATTFTSPPTGPSSASARSMRGFFNPDNLVASLANSFNVPRPADPASIPPGGGITFGSVQFRRVINEDPDDVLSADNSARNEVDPMESMTDEEDILD</sequence>
<proteinExistence type="predicted"/>
<feature type="compositionally biased region" description="Low complexity" evidence="1">
    <location>
        <begin position="1"/>
        <end position="53"/>
    </location>
</feature>
<feature type="compositionally biased region" description="Polar residues" evidence="1">
    <location>
        <begin position="54"/>
        <end position="63"/>
    </location>
</feature>
<feature type="compositionally biased region" description="Basic and acidic residues" evidence="1">
    <location>
        <begin position="339"/>
        <end position="348"/>
    </location>
</feature>